<gene>
    <name evidence="3" type="ORF">HNR61_006543</name>
</gene>
<organism evidence="3 4">
    <name type="scientific">Actinomadura namibiensis</name>
    <dbReference type="NCBI Taxonomy" id="182080"/>
    <lineage>
        <taxon>Bacteria</taxon>
        <taxon>Bacillati</taxon>
        <taxon>Actinomycetota</taxon>
        <taxon>Actinomycetes</taxon>
        <taxon>Streptosporangiales</taxon>
        <taxon>Thermomonosporaceae</taxon>
        <taxon>Actinomadura</taxon>
    </lineage>
</organism>
<feature type="domain" description="DUF4429" evidence="2">
    <location>
        <begin position="139"/>
        <end position="225"/>
    </location>
</feature>
<dbReference type="InterPro" id="IPR027860">
    <property type="entry name" value="DUF4429"/>
</dbReference>
<dbReference type="RefSeq" id="WP_182846917.1">
    <property type="nucleotide sequence ID" value="NZ_BAAALP010000020.1"/>
</dbReference>
<accession>A0A7W3LV26</accession>
<evidence type="ECO:0000313" key="4">
    <source>
        <dbReference type="Proteomes" id="UP000572680"/>
    </source>
</evidence>
<feature type="domain" description="SHOCT" evidence="1">
    <location>
        <begin position="267"/>
        <end position="291"/>
    </location>
</feature>
<sequence>MAEITTRDGSWTFDGEILRIVPGHDRSVHKLRRAMGEIAVPLRAVAGVAFEPGRKGGRLRLRLRPGADPFTQAVGGGLPPEADPYRLAVGRDRVGVAEFLVDDVRNSLIVWEVPDGPCDRYLMPGPPVPISATAGDGTATFDGARIRLEWNWMAEEAKTKAGPREFALGDVAGVEWSRQSGMGYGFLRFRLRGASAQHAAENDPNGLAWGIQREGGTTALLAAAVVARLPHPFAPAEDKPSLEKPAAETPALAAAAGAADPDVLLRRLRELGELHRDGVLTDEEFATAKAAMLDRFRTG</sequence>
<evidence type="ECO:0008006" key="5">
    <source>
        <dbReference type="Google" id="ProtNLM"/>
    </source>
</evidence>
<comment type="caution">
    <text evidence="3">The sequence shown here is derived from an EMBL/GenBank/DDBJ whole genome shotgun (WGS) entry which is preliminary data.</text>
</comment>
<dbReference type="Pfam" id="PF09851">
    <property type="entry name" value="SHOCT"/>
    <property type="match status" value="1"/>
</dbReference>
<dbReference type="Pfam" id="PF14472">
    <property type="entry name" value="DUF4429"/>
    <property type="match status" value="2"/>
</dbReference>
<keyword evidence="4" id="KW-1185">Reference proteome</keyword>
<protein>
    <recommendedName>
        <fullName evidence="5">DUF4429 domain-containing protein</fullName>
    </recommendedName>
</protein>
<dbReference type="Proteomes" id="UP000572680">
    <property type="component" value="Unassembled WGS sequence"/>
</dbReference>
<dbReference type="EMBL" id="JACJIA010000010">
    <property type="protein sequence ID" value="MBA8954886.1"/>
    <property type="molecule type" value="Genomic_DNA"/>
</dbReference>
<proteinExistence type="predicted"/>
<feature type="domain" description="DUF4429" evidence="2">
    <location>
        <begin position="11"/>
        <end position="105"/>
    </location>
</feature>
<dbReference type="AlphaFoldDB" id="A0A7W3LV26"/>
<evidence type="ECO:0000259" key="1">
    <source>
        <dbReference type="Pfam" id="PF09851"/>
    </source>
</evidence>
<dbReference type="InterPro" id="IPR018649">
    <property type="entry name" value="SHOCT"/>
</dbReference>
<evidence type="ECO:0000259" key="2">
    <source>
        <dbReference type="Pfam" id="PF14472"/>
    </source>
</evidence>
<evidence type="ECO:0000313" key="3">
    <source>
        <dbReference type="EMBL" id="MBA8954886.1"/>
    </source>
</evidence>
<reference evidence="3 4" key="1">
    <citation type="submission" date="2020-08" db="EMBL/GenBank/DDBJ databases">
        <title>Genomic Encyclopedia of Type Strains, Phase IV (KMG-IV): sequencing the most valuable type-strain genomes for metagenomic binning, comparative biology and taxonomic classification.</title>
        <authorList>
            <person name="Goeker M."/>
        </authorList>
    </citation>
    <scope>NUCLEOTIDE SEQUENCE [LARGE SCALE GENOMIC DNA]</scope>
    <source>
        <strain evidence="3 4">DSM 44197</strain>
    </source>
</reference>
<name>A0A7W3LV26_ACTNM</name>